<dbReference type="SUPFAM" id="SSF53067">
    <property type="entry name" value="Actin-like ATPase domain"/>
    <property type="match status" value="2"/>
</dbReference>
<dbReference type="Gene3D" id="3.90.640.10">
    <property type="entry name" value="Actin, Chain A, domain 4"/>
    <property type="match status" value="1"/>
</dbReference>
<evidence type="ECO:0000313" key="6">
    <source>
        <dbReference type="Proteomes" id="UP001626550"/>
    </source>
</evidence>
<comment type="caution">
    <text evidence="5">The sequence shown here is derived from an EMBL/GenBank/DDBJ whole genome shotgun (WGS) entry which is preliminary data.</text>
</comment>
<keyword evidence="5" id="KW-0346">Stress response</keyword>
<protein>
    <submittedName>
        <fullName evidence="5">Heat shock cognate 71 kDa protein</fullName>
    </submittedName>
</protein>
<dbReference type="SUPFAM" id="SSF100920">
    <property type="entry name" value="Heat shock protein 70kD (HSP70), peptide-binding domain"/>
    <property type="match status" value="1"/>
</dbReference>
<evidence type="ECO:0000256" key="2">
    <source>
        <dbReference type="ARBA" id="ARBA00022741"/>
    </source>
</evidence>
<dbReference type="FunFam" id="3.30.420.40:FF:000026">
    <property type="entry name" value="Heat shock protein 70"/>
    <property type="match status" value="1"/>
</dbReference>
<dbReference type="PROSITE" id="PS00297">
    <property type="entry name" value="HSP70_1"/>
    <property type="match status" value="1"/>
</dbReference>
<proteinExistence type="inferred from homology"/>
<evidence type="ECO:0000256" key="3">
    <source>
        <dbReference type="ARBA" id="ARBA00022840"/>
    </source>
</evidence>
<evidence type="ECO:0000256" key="1">
    <source>
        <dbReference type="ARBA" id="ARBA00007381"/>
    </source>
</evidence>
<reference evidence="5 6" key="1">
    <citation type="submission" date="2024-11" db="EMBL/GenBank/DDBJ databases">
        <title>Adaptive evolution of stress response genes in parasites aligns with host niche diversity.</title>
        <authorList>
            <person name="Hahn C."/>
            <person name="Resl P."/>
        </authorList>
    </citation>
    <scope>NUCLEOTIDE SEQUENCE [LARGE SCALE GENOMIC DNA]</scope>
    <source>
        <strain evidence="5">EGGRZ-B1_66</strain>
        <tissue evidence="5">Body</tissue>
    </source>
</reference>
<dbReference type="InterPro" id="IPR018181">
    <property type="entry name" value="Heat_shock_70_CS"/>
</dbReference>
<comment type="similarity">
    <text evidence="1 4">Belongs to the heat shock protein 70 family.</text>
</comment>
<dbReference type="Gene3D" id="2.60.34.10">
    <property type="entry name" value="Substrate Binding Domain Of DNAk, Chain A, domain 1"/>
    <property type="match status" value="1"/>
</dbReference>
<dbReference type="PROSITE" id="PS01036">
    <property type="entry name" value="HSP70_3"/>
    <property type="match status" value="1"/>
</dbReference>
<dbReference type="PANTHER" id="PTHR19375">
    <property type="entry name" value="HEAT SHOCK PROTEIN 70KDA"/>
    <property type="match status" value="1"/>
</dbReference>
<organism evidence="5 6">
    <name type="scientific">Cichlidogyrus casuarinus</name>
    <dbReference type="NCBI Taxonomy" id="1844966"/>
    <lineage>
        <taxon>Eukaryota</taxon>
        <taxon>Metazoa</taxon>
        <taxon>Spiralia</taxon>
        <taxon>Lophotrochozoa</taxon>
        <taxon>Platyhelminthes</taxon>
        <taxon>Monogenea</taxon>
        <taxon>Monopisthocotylea</taxon>
        <taxon>Dactylogyridea</taxon>
        <taxon>Ancyrocephalidae</taxon>
        <taxon>Cichlidogyrus</taxon>
    </lineage>
</organism>
<name>A0ABD2Q3H3_9PLAT</name>
<keyword evidence="6" id="KW-1185">Reference proteome</keyword>
<evidence type="ECO:0000256" key="4">
    <source>
        <dbReference type="RuleBase" id="RU003322"/>
    </source>
</evidence>
<dbReference type="EMBL" id="JBJKFK010001078">
    <property type="protein sequence ID" value="KAL3314161.1"/>
    <property type="molecule type" value="Genomic_DNA"/>
</dbReference>
<accession>A0ABD2Q3H3</accession>
<keyword evidence="2 4" id="KW-0547">Nucleotide-binding</keyword>
<dbReference type="Proteomes" id="UP001626550">
    <property type="component" value="Unassembled WGS sequence"/>
</dbReference>
<dbReference type="Gene3D" id="3.30.30.30">
    <property type="match status" value="1"/>
</dbReference>
<dbReference type="Gene3D" id="3.30.420.40">
    <property type="match status" value="2"/>
</dbReference>
<dbReference type="InterPro" id="IPR013126">
    <property type="entry name" value="Hsp_70_fam"/>
</dbReference>
<dbReference type="FunFam" id="3.30.30.30:FF:000001">
    <property type="entry name" value="heat shock 70 kDa protein-like"/>
    <property type="match status" value="1"/>
</dbReference>
<keyword evidence="3 4" id="KW-0067">ATP-binding</keyword>
<dbReference type="FunFam" id="3.30.420.40:FF:000172">
    <property type="entry name" value="Heat shock 70 kDa protein"/>
    <property type="match status" value="1"/>
</dbReference>
<dbReference type="PROSITE" id="PS00329">
    <property type="entry name" value="HSP70_2"/>
    <property type="match status" value="1"/>
</dbReference>
<dbReference type="InterPro" id="IPR029047">
    <property type="entry name" value="HSP70_peptide-bd_sf"/>
</dbReference>
<dbReference type="Pfam" id="PF00012">
    <property type="entry name" value="HSP70"/>
    <property type="match status" value="1"/>
</dbReference>
<dbReference type="AlphaFoldDB" id="A0ABD2Q3H3"/>
<dbReference type="FunFam" id="3.90.640.10:FF:000002">
    <property type="entry name" value="Heat shock 70 kDa"/>
    <property type="match status" value="1"/>
</dbReference>
<dbReference type="PRINTS" id="PR00301">
    <property type="entry name" value="HEATSHOCK70"/>
</dbReference>
<evidence type="ECO:0000313" key="5">
    <source>
        <dbReference type="EMBL" id="KAL3314161.1"/>
    </source>
</evidence>
<gene>
    <name evidence="5" type="primary">HSPA8_3</name>
    <name evidence="5" type="ORF">Ciccas_007222</name>
</gene>
<dbReference type="GO" id="GO:0005524">
    <property type="term" value="F:ATP binding"/>
    <property type="evidence" value="ECO:0007669"/>
    <property type="project" value="UniProtKB-KW"/>
</dbReference>
<dbReference type="FunFam" id="2.60.34.10:FF:000012">
    <property type="entry name" value="Heat shock 70 kDa protein"/>
    <property type="match status" value="1"/>
</dbReference>
<dbReference type="InterPro" id="IPR043129">
    <property type="entry name" value="ATPase_NBD"/>
</dbReference>
<sequence length="556" mass="61733">MSSHKIAIGIDLGTTYSCVGVFQNDKIEIIAFDQDQRIIPSYVAFNENERLIGDAAKQQMAVNPTNTVFGVKRLIGREFDDPVVKSDMSHWPFTVINDNGHPRIQVQFKGQKKSFLPEEISAMILGKIKDTAEAYLGQPVSDAVITIPAYFNANQRQATIDAAAICGLNVLRIINEPTAAGIAYGLDKKVKDSQNILIFDLGGGTFDVSILKMNNGNFEVKAAAGNSHLGGEDFDKRLLSHFVQEIKQKFKKDLTDNKRAIRRLWTACEFAKKTLSSNTYADISIDCLFDGEDFSASISRARFEDLCSDLFRSTLEPVKKVLQDSGLKKDNINEIVLVGGSTRIPKIQQLLREFFTGKELNLSINADEAVAYGAAVQAAIMSEVQSKAVQDIMILEVTPLSLGVEVTKERKMSTVIKRNTPIPVKQKRNYTTMDDDQTTILFQIYEGEDESTKNNTLLGKFRLNGIPPAPKGKASVDVTFDIDANGILHVQAVDAATGNANNIKITCHSGRPSKQDVERMIEEARKYKAEDLAYRERRAEEYSVQIRMLTITKTSQ</sequence>